<dbReference type="RefSeq" id="WP_184014730.1">
    <property type="nucleotide sequence ID" value="NZ_JACHFD010000001.1"/>
</dbReference>
<name>A0A840VAC2_9BACT</name>
<keyword evidence="3" id="KW-1185">Reference proteome</keyword>
<dbReference type="InterPro" id="IPR001763">
    <property type="entry name" value="Rhodanese-like_dom"/>
</dbReference>
<accession>A0A840VAC2</accession>
<dbReference type="InterPro" id="IPR050229">
    <property type="entry name" value="GlpE_sulfurtransferase"/>
</dbReference>
<evidence type="ECO:0000259" key="1">
    <source>
        <dbReference type="PROSITE" id="PS50206"/>
    </source>
</evidence>
<reference evidence="2 3" key="1">
    <citation type="submission" date="2020-08" db="EMBL/GenBank/DDBJ databases">
        <title>Genomic Encyclopedia of Type Strains, Phase IV (KMG-IV): sequencing the most valuable type-strain genomes for metagenomic binning, comparative biology and taxonomic classification.</title>
        <authorList>
            <person name="Goeker M."/>
        </authorList>
    </citation>
    <scope>NUCLEOTIDE SEQUENCE [LARGE SCALE GENOMIC DNA]</scope>
    <source>
        <strain evidence="2 3">YC6886</strain>
    </source>
</reference>
<dbReference type="InterPro" id="IPR038062">
    <property type="entry name" value="ScdA-like_N_sf"/>
</dbReference>
<dbReference type="AlphaFoldDB" id="A0A840VAC2"/>
<evidence type="ECO:0000313" key="3">
    <source>
        <dbReference type="Proteomes" id="UP000557717"/>
    </source>
</evidence>
<dbReference type="PANTHER" id="PTHR43031">
    <property type="entry name" value="FAD-DEPENDENT OXIDOREDUCTASE"/>
    <property type="match status" value="1"/>
</dbReference>
<dbReference type="EMBL" id="JACHFD010000001">
    <property type="protein sequence ID" value="MBB5349861.1"/>
    <property type="molecule type" value="Genomic_DNA"/>
</dbReference>
<dbReference type="Pfam" id="PF00581">
    <property type="entry name" value="Rhodanese"/>
    <property type="match status" value="1"/>
</dbReference>
<dbReference type="Gene3D" id="1.10.3910.10">
    <property type="entry name" value="SP0561-like"/>
    <property type="match status" value="1"/>
</dbReference>
<comment type="caution">
    <text evidence="2">The sequence shown here is derived from an EMBL/GenBank/DDBJ whole genome shotgun (WGS) entry which is preliminary data.</text>
</comment>
<sequence length="182" mass="20204">MNPTDLSPESPMSAIMEKLPGARRALFSHYHLGGCQSCGFSDSETLAELAARSGGMDPAEMLAQLLAADLHDQAMQISPEEVRAQLDAGESVLVIDTRTREEFEAVRIEEAEFMTQELQQALFAGDPEKSIVLYDHLGRHVLDHCSWFRGHGLKKTFAMAGGIDAWSQKVDPSVRRYRLELD</sequence>
<proteinExistence type="predicted"/>
<dbReference type="SUPFAM" id="SSF52821">
    <property type="entry name" value="Rhodanese/Cell cycle control phosphatase"/>
    <property type="match status" value="1"/>
</dbReference>
<dbReference type="Proteomes" id="UP000557717">
    <property type="component" value="Unassembled WGS sequence"/>
</dbReference>
<protein>
    <submittedName>
        <fullName evidence="2">Rhodanese-related sulfurtransferase</fullName>
    </submittedName>
</protein>
<dbReference type="Gene3D" id="3.40.250.10">
    <property type="entry name" value="Rhodanese-like domain"/>
    <property type="match status" value="1"/>
</dbReference>
<gene>
    <name evidence="2" type="ORF">HNR46_000082</name>
</gene>
<dbReference type="PANTHER" id="PTHR43031:SF17">
    <property type="entry name" value="SULFURTRANSFERASE YTWF-RELATED"/>
    <property type="match status" value="1"/>
</dbReference>
<dbReference type="GO" id="GO:0016740">
    <property type="term" value="F:transferase activity"/>
    <property type="evidence" value="ECO:0007669"/>
    <property type="project" value="UniProtKB-KW"/>
</dbReference>
<dbReference type="PROSITE" id="PS50206">
    <property type="entry name" value="RHODANESE_3"/>
    <property type="match status" value="1"/>
</dbReference>
<dbReference type="InterPro" id="IPR036873">
    <property type="entry name" value="Rhodanese-like_dom_sf"/>
</dbReference>
<evidence type="ECO:0000313" key="2">
    <source>
        <dbReference type="EMBL" id="MBB5349861.1"/>
    </source>
</evidence>
<dbReference type="SMART" id="SM00450">
    <property type="entry name" value="RHOD"/>
    <property type="match status" value="1"/>
</dbReference>
<keyword evidence="2" id="KW-0808">Transferase</keyword>
<organism evidence="2 3">
    <name type="scientific">Haloferula luteola</name>
    <dbReference type="NCBI Taxonomy" id="595692"/>
    <lineage>
        <taxon>Bacteria</taxon>
        <taxon>Pseudomonadati</taxon>
        <taxon>Verrucomicrobiota</taxon>
        <taxon>Verrucomicrobiia</taxon>
        <taxon>Verrucomicrobiales</taxon>
        <taxon>Verrucomicrobiaceae</taxon>
        <taxon>Haloferula</taxon>
    </lineage>
</organism>
<feature type="domain" description="Rhodanese" evidence="1">
    <location>
        <begin position="88"/>
        <end position="175"/>
    </location>
</feature>